<evidence type="ECO:0000256" key="4">
    <source>
        <dbReference type="ARBA" id="ARBA00023858"/>
    </source>
</evidence>
<feature type="domain" description="BRCT" evidence="7">
    <location>
        <begin position="332"/>
        <end position="407"/>
    </location>
</feature>
<name>A0AAN8ZSA1_HALRR</name>
<dbReference type="Pfam" id="PF16589">
    <property type="entry name" value="BRCT_2"/>
    <property type="match status" value="1"/>
</dbReference>
<feature type="compositionally biased region" description="Polar residues" evidence="6">
    <location>
        <begin position="508"/>
        <end position="529"/>
    </location>
</feature>
<dbReference type="InterPro" id="IPR001357">
    <property type="entry name" value="BRCT_dom"/>
</dbReference>
<dbReference type="SMART" id="SM00292">
    <property type="entry name" value="BRCT"/>
    <property type="match status" value="4"/>
</dbReference>
<dbReference type="Pfam" id="PF12738">
    <property type="entry name" value="PTCB-BRCT"/>
    <property type="match status" value="1"/>
</dbReference>
<dbReference type="PROSITE" id="PS50172">
    <property type="entry name" value="BRCT"/>
    <property type="match status" value="3"/>
</dbReference>
<sequence length="754" mass="82858">MSPHGRPIPGRPLPQGFTAVQPGGVVSPGQGSPHMVAGGQLTPQQQLTPHVSPLASPHGHSPIQRGDGTVIAHASVMQGSPGVPPNLVTQQNLASHHKTKTALAMHVTSRLAGGVHQGGVLPPGPQVPMDIATHVVQKQPALPQETVQGPGGEPVMMFQRRALGNITGTVTNNILRPPSQGTPTPAVASGHGYPRAAPPSHSSSGGTPVLAPSAPHYPRPHLVGHDTNIMLPRELCLVGCVFYIADYHGDVTLQTLQTWKILIQQHGGEVVPLYDTARVTHLLCKHQKSPVFMQAVRENKRCITVYWLNDVLLRGKMAPPWQAVHLPTPFGDDMKPCKDLIVSITGFEKEERSIITLMLRLVGATYTGCFSRHNHLLVCKKLEGAKVAKAKEWRKPVVNGVWLSEVLLGQNTPPLVYHGTRYQHYLDDPLRIDPSLASHLVNAWKYPISVSKESVEKAKAGREIALRKRKSEVDADQENKRSRVEPPSVPHLGSLSTPAPPQIGGPSHGQNSSNGVHPGSTGSQQSNAAGYNRGPLTVINKELPPEQQRPRILLSFIKNKEEVERKILELGGYLARTSVEATHLVMGGNIAHRTVKLMCAISCSSFIVSLQWILDSHCEAKFLHEQNYTLEMPEYERIFQFCLRDTLAKPNRRHLFAGRTFYLTPSVVPGRTWLKEIIEFAGGSVDSKLRSVKDVKERHRDGTYQYMIIAAQEDSHLVRDFLKEDLPVYFAEFVLGAILRQQIDTSIAKYMEED</sequence>
<keyword evidence="9" id="KW-1185">Reference proteome</keyword>
<evidence type="ECO:0000256" key="6">
    <source>
        <dbReference type="SAM" id="MobiDB-lite"/>
    </source>
</evidence>
<dbReference type="Pfam" id="PF00533">
    <property type="entry name" value="BRCT"/>
    <property type="match status" value="2"/>
</dbReference>
<accession>A0AAN8ZSA1</accession>
<organism evidence="8 9">
    <name type="scientific">Halocaridina rubra</name>
    <name type="common">Hawaiian red shrimp</name>
    <dbReference type="NCBI Taxonomy" id="373956"/>
    <lineage>
        <taxon>Eukaryota</taxon>
        <taxon>Metazoa</taxon>
        <taxon>Ecdysozoa</taxon>
        <taxon>Arthropoda</taxon>
        <taxon>Crustacea</taxon>
        <taxon>Multicrustacea</taxon>
        <taxon>Malacostraca</taxon>
        <taxon>Eumalacostraca</taxon>
        <taxon>Eucarida</taxon>
        <taxon>Decapoda</taxon>
        <taxon>Pleocyemata</taxon>
        <taxon>Caridea</taxon>
        <taxon>Atyoidea</taxon>
        <taxon>Atyidae</taxon>
        <taxon>Halocaridina</taxon>
    </lineage>
</organism>
<dbReference type="PANTHER" id="PTHR23196:SF1">
    <property type="entry name" value="PAX-INTERACTING PROTEIN 1"/>
    <property type="match status" value="1"/>
</dbReference>
<dbReference type="GO" id="GO:0006974">
    <property type="term" value="P:DNA damage response"/>
    <property type="evidence" value="ECO:0007669"/>
    <property type="project" value="UniProtKB-KW"/>
</dbReference>
<evidence type="ECO:0000256" key="2">
    <source>
        <dbReference type="ARBA" id="ARBA00022763"/>
    </source>
</evidence>
<dbReference type="Proteomes" id="UP001381693">
    <property type="component" value="Unassembled WGS sequence"/>
</dbReference>
<dbReference type="InterPro" id="IPR051579">
    <property type="entry name" value="DDR_Transcriptional_Reg"/>
</dbReference>
<dbReference type="SUPFAM" id="SSF52113">
    <property type="entry name" value="BRCT domain"/>
    <property type="match status" value="3"/>
</dbReference>
<comment type="caution">
    <text evidence="8">The sequence shown here is derived from an EMBL/GenBank/DDBJ whole genome shotgun (WGS) entry which is preliminary data.</text>
</comment>
<gene>
    <name evidence="8" type="primary">PAXIP1</name>
    <name evidence="8" type="ORF">SK128_002821</name>
</gene>
<dbReference type="GO" id="GO:0044666">
    <property type="term" value="C:MLL3/4 complex"/>
    <property type="evidence" value="ECO:0007669"/>
    <property type="project" value="TreeGrafter"/>
</dbReference>
<reference evidence="8 9" key="1">
    <citation type="submission" date="2023-11" db="EMBL/GenBank/DDBJ databases">
        <title>Halocaridina rubra genome assembly.</title>
        <authorList>
            <person name="Smith C."/>
        </authorList>
    </citation>
    <scope>NUCLEOTIDE SEQUENCE [LARGE SCALE GENOMIC DNA]</scope>
    <source>
        <strain evidence="8">EP-1</strain>
        <tissue evidence="8">Whole</tissue>
    </source>
</reference>
<evidence type="ECO:0000256" key="5">
    <source>
        <dbReference type="ARBA" id="ARBA00030146"/>
    </source>
</evidence>
<comment type="subcellular location">
    <subcellularLocation>
        <location evidence="1">Nucleus</location>
    </subcellularLocation>
</comment>
<evidence type="ECO:0000256" key="3">
    <source>
        <dbReference type="ARBA" id="ARBA00023242"/>
    </source>
</evidence>
<protein>
    <recommendedName>
        <fullName evidence="4">PAX-interacting protein 1</fullName>
    </recommendedName>
    <alternativeName>
        <fullName evidence="5">PAX transactivation activation domain-interacting protein</fullName>
    </alternativeName>
</protein>
<evidence type="ECO:0000313" key="9">
    <source>
        <dbReference type="Proteomes" id="UP001381693"/>
    </source>
</evidence>
<dbReference type="EMBL" id="JAXCGZ010019169">
    <property type="protein sequence ID" value="KAK7066486.1"/>
    <property type="molecule type" value="Genomic_DNA"/>
</dbReference>
<feature type="compositionally biased region" description="Basic and acidic residues" evidence="6">
    <location>
        <begin position="468"/>
        <end position="484"/>
    </location>
</feature>
<feature type="region of interest" description="Disordered" evidence="6">
    <location>
        <begin position="1"/>
        <end position="40"/>
    </location>
</feature>
<feature type="domain" description="BRCT" evidence="7">
    <location>
        <begin position="232"/>
        <end position="319"/>
    </location>
</feature>
<dbReference type="Gene3D" id="3.40.50.10190">
    <property type="entry name" value="BRCT domain"/>
    <property type="match status" value="4"/>
</dbReference>
<keyword evidence="3" id="KW-0539">Nucleus</keyword>
<dbReference type="CDD" id="cd17711">
    <property type="entry name" value="BRCT_PAXIP1_rpt3"/>
    <property type="match status" value="1"/>
</dbReference>
<feature type="domain" description="BRCT" evidence="7">
    <location>
        <begin position="559"/>
        <end position="630"/>
    </location>
</feature>
<feature type="compositionally biased region" description="Polar residues" evidence="6">
    <location>
        <begin position="171"/>
        <end position="183"/>
    </location>
</feature>
<evidence type="ECO:0000313" key="8">
    <source>
        <dbReference type="EMBL" id="KAK7066486.1"/>
    </source>
</evidence>
<proteinExistence type="predicted"/>
<dbReference type="InterPro" id="IPR036420">
    <property type="entry name" value="BRCT_dom_sf"/>
</dbReference>
<evidence type="ECO:0000256" key="1">
    <source>
        <dbReference type="ARBA" id="ARBA00004123"/>
    </source>
</evidence>
<dbReference type="PANTHER" id="PTHR23196">
    <property type="entry name" value="PAX TRANSCRIPTION ACTIVATION DOMAIN INTERACTING PROTEIN"/>
    <property type="match status" value="1"/>
</dbReference>
<dbReference type="AlphaFoldDB" id="A0AAN8ZSA1"/>
<evidence type="ECO:0000259" key="7">
    <source>
        <dbReference type="PROSITE" id="PS50172"/>
    </source>
</evidence>
<feature type="region of interest" description="Disordered" evidence="6">
    <location>
        <begin position="171"/>
        <end position="213"/>
    </location>
</feature>
<feature type="region of interest" description="Disordered" evidence="6">
    <location>
        <begin position="468"/>
        <end position="543"/>
    </location>
</feature>
<keyword evidence="2" id="KW-0227">DNA damage</keyword>
<feature type="compositionally biased region" description="Low complexity" evidence="6">
    <location>
        <begin position="20"/>
        <end position="33"/>
    </location>
</feature>